<keyword evidence="2" id="KW-0812">Transmembrane</keyword>
<protein>
    <submittedName>
        <fullName evidence="6">ABC-type branched-chain amino acid transport system, periplasmic component</fullName>
    </submittedName>
</protein>
<dbReference type="Proteomes" id="UP000000758">
    <property type="component" value="Chromosome"/>
</dbReference>
<dbReference type="KEGG" id="csy:CENSYa_0483"/>
<dbReference type="AlphaFoldDB" id="A0RUV0"/>
<reference evidence="6 7" key="1">
    <citation type="journal article" date="2006" name="Proc. Natl. Acad. Sci. U.S.A.">
        <title>Genomic analysis of the uncultivated marine crenarchaeote Cenarchaeum symbiosum.</title>
        <authorList>
            <person name="Hallam S.J."/>
            <person name="Konstantinidis K.T."/>
            <person name="Putnam N."/>
            <person name="Schleper C."/>
            <person name="Watanabe Y."/>
            <person name="Sugahara J."/>
            <person name="Preston C."/>
            <person name="de la Torre J."/>
            <person name="Richardson P.M."/>
            <person name="DeLong E.F."/>
        </authorList>
    </citation>
    <scope>NUCLEOTIDE SEQUENCE [LARGE SCALE GENOMIC DNA]</scope>
    <source>
        <strain evidence="7">A</strain>
    </source>
</reference>
<accession>A0RUV0</accession>
<dbReference type="InterPro" id="IPR028082">
    <property type="entry name" value="Peripla_BP_I"/>
</dbReference>
<feature type="domain" description="Receptor ligand binding region" evidence="5">
    <location>
        <begin position="72"/>
        <end position="400"/>
    </location>
</feature>
<dbReference type="Pfam" id="PF01094">
    <property type="entry name" value="ANF_receptor"/>
    <property type="match status" value="1"/>
</dbReference>
<dbReference type="InterPro" id="IPR051010">
    <property type="entry name" value="BCAA_transport"/>
</dbReference>
<dbReference type="PANTHER" id="PTHR30483:SF40">
    <property type="entry name" value="HISTIDINE KINASE"/>
    <property type="match status" value="1"/>
</dbReference>
<dbReference type="InterPro" id="IPR001828">
    <property type="entry name" value="ANF_lig-bd_rcpt"/>
</dbReference>
<dbReference type="EnsemblBacteria" id="ABK77117">
    <property type="protein sequence ID" value="ABK77117"/>
    <property type="gene ID" value="CENSYa_0483"/>
</dbReference>
<comment type="subcellular location">
    <subcellularLocation>
        <location evidence="1">Membrane</location>
    </subcellularLocation>
</comment>
<dbReference type="EMBL" id="DP000238">
    <property type="protein sequence ID" value="ABK77117.1"/>
    <property type="molecule type" value="Genomic_DNA"/>
</dbReference>
<gene>
    <name evidence="6" type="ordered locus">CENSYa_0483</name>
</gene>
<keyword evidence="4" id="KW-0472">Membrane</keyword>
<name>A0RUV0_CENSY</name>
<evidence type="ECO:0000256" key="3">
    <source>
        <dbReference type="ARBA" id="ARBA00022989"/>
    </source>
</evidence>
<dbReference type="HOGENOM" id="CLU_027128_5_1_2"/>
<evidence type="ECO:0000313" key="7">
    <source>
        <dbReference type="Proteomes" id="UP000000758"/>
    </source>
</evidence>
<organism evidence="6 7">
    <name type="scientific">Cenarchaeum symbiosum (strain A)</name>
    <dbReference type="NCBI Taxonomy" id="414004"/>
    <lineage>
        <taxon>Archaea</taxon>
        <taxon>Nitrososphaerota</taxon>
        <taxon>Candidatus Cenarchaeales</taxon>
        <taxon>Candidatus Cenarchaeaceae</taxon>
        <taxon>Candidatus Cenarchaeum</taxon>
    </lineage>
</organism>
<keyword evidence="7" id="KW-1185">Reference proteome</keyword>
<evidence type="ECO:0000256" key="4">
    <source>
        <dbReference type="ARBA" id="ARBA00023136"/>
    </source>
</evidence>
<evidence type="ECO:0000256" key="2">
    <source>
        <dbReference type="ARBA" id="ARBA00022692"/>
    </source>
</evidence>
<keyword evidence="3" id="KW-1133">Transmembrane helix</keyword>
<dbReference type="SUPFAM" id="SSF53822">
    <property type="entry name" value="Periplasmic binding protein-like I"/>
    <property type="match status" value="1"/>
</dbReference>
<dbReference type="Gene3D" id="3.40.50.2300">
    <property type="match status" value="2"/>
</dbReference>
<dbReference type="PANTHER" id="PTHR30483">
    <property type="entry name" value="LEUCINE-SPECIFIC-BINDING PROTEIN"/>
    <property type="match status" value="1"/>
</dbReference>
<evidence type="ECO:0000313" key="6">
    <source>
        <dbReference type="EMBL" id="ABK77117.1"/>
    </source>
</evidence>
<dbReference type="PATRIC" id="fig|414004.10.peg.441"/>
<dbReference type="GO" id="GO:0016020">
    <property type="term" value="C:membrane"/>
    <property type="evidence" value="ECO:0007669"/>
    <property type="project" value="UniProtKB-SubCell"/>
</dbReference>
<evidence type="ECO:0000259" key="5">
    <source>
        <dbReference type="Pfam" id="PF01094"/>
    </source>
</evidence>
<dbReference type="STRING" id="414004.CENSYa_0483"/>
<evidence type="ECO:0000256" key="1">
    <source>
        <dbReference type="ARBA" id="ARBA00004370"/>
    </source>
</evidence>
<sequence>MKISAVIIGAIGLAAGLSVGLSLGFSYAGTDAGGPAISFEQPAGSMVPSGTVNIGLVVPLTGEISTIGNDNEMAARLAVEDFNLYLDKIGAGWEFNLVVEDSQADPIVALEKVQSLNSKGIQLVLGPDSSTELRNVKSYTGSNGMLLISSTSTTPTLSIDDNIFRLVPDDTQQGRAIATLAESRGITTLIPVHRGDVWGDGLYESTKTWFEARGGTFDEGIRYSPENSVFSIEAYLLSERLAGYLQERPASEVAIVMMTFEEGVHIFQSASSYDELRSVLWIGTDTLSNNGLLVEDSITAGFLSDVDFVSGQFAVSENDHYNRVKGILTDRMGSSPANYAYPTYDSVWLIGLGILQLQTTDSELLIEALPMVASHYSGALGAVILNDAGDLAISDYGLFAVRDGKWVDYGLYDARTDTVIVR</sequence>
<proteinExistence type="predicted"/>